<evidence type="ECO:0000256" key="2">
    <source>
        <dbReference type="ARBA" id="ARBA00005262"/>
    </source>
</evidence>
<comment type="subcellular location">
    <subcellularLocation>
        <location evidence="1">Cell membrane</location>
        <topology evidence="1">Multi-pass membrane protein</topology>
    </subcellularLocation>
</comment>
<feature type="transmembrane region" description="Helical" evidence="7">
    <location>
        <begin position="6"/>
        <end position="27"/>
    </location>
</feature>
<dbReference type="InterPro" id="IPR052518">
    <property type="entry name" value="CHR_Transporter"/>
</dbReference>
<dbReference type="Proteomes" id="UP001501047">
    <property type="component" value="Unassembled WGS sequence"/>
</dbReference>
<comment type="caution">
    <text evidence="8">The sequence shown here is derived from an EMBL/GenBank/DDBJ whole genome shotgun (WGS) entry which is preliminary data.</text>
</comment>
<keyword evidence="9" id="KW-1185">Reference proteome</keyword>
<dbReference type="EMBL" id="BAAACI010000007">
    <property type="protein sequence ID" value="GAA0775874.1"/>
    <property type="molecule type" value="Genomic_DNA"/>
</dbReference>
<keyword evidence="4 7" id="KW-0812">Transmembrane</keyword>
<keyword evidence="5 7" id="KW-1133">Transmembrane helix</keyword>
<accession>A0ABN1KUS5</accession>
<dbReference type="InterPro" id="IPR003370">
    <property type="entry name" value="Chromate_transpt"/>
</dbReference>
<protein>
    <submittedName>
        <fullName evidence="8">Chromate transporter</fullName>
    </submittedName>
</protein>
<evidence type="ECO:0000256" key="4">
    <source>
        <dbReference type="ARBA" id="ARBA00022692"/>
    </source>
</evidence>
<proteinExistence type="inferred from homology"/>
<evidence type="ECO:0000313" key="9">
    <source>
        <dbReference type="Proteomes" id="UP001501047"/>
    </source>
</evidence>
<comment type="similarity">
    <text evidence="2">Belongs to the chromate ion transporter (CHR) (TC 2.A.51) family.</text>
</comment>
<feature type="transmembrane region" description="Helical" evidence="7">
    <location>
        <begin position="133"/>
        <end position="151"/>
    </location>
</feature>
<name>A0ABN1KUS5_CLOSU</name>
<keyword evidence="6 7" id="KW-0472">Membrane</keyword>
<evidence type="ECO:0000313" key="8">
    <source>
        <dbReference type="EMBL" id="GAA0775874.1"/>
    </source>
</evidence>
<sequence>MILLKLYLAFLKIGTFGFGGGYAMLPLIQKEIVDKNAWLSQTDFMDIIGISQMTPGPIAINAATFVGYKTGGFLGSILATLGVVTTSFILISFANYFFNKFKNSKILANALKGMRPALIGLIISVFITLSFESYRDLNSLIIATIIGFLLYKTKIHPILIIVIAAFLGILFYGMIPLLFAKF</sequence>
<feature type="transmembrane region" description="Helical" evidence="7">
    <location>
        <begin position="158"/>
        <end position="179"/>
    </location>
</feature>
<evidence type="ECO:0000256" key="3">
    <source>
        <dbReference type="ARBA" id="ARBA00022475"/>
    </source>
</evidence>
<dbReference type="RefSeq" id="WP_343827120.1">
    <property type="nucleotide sequence ID" value="NZ_BAAACI010000007.1"/>
</dbReference>
<evidence type="ECO:0000256" key="5">
    <source>
        <dbReference type="ARBA" id="ARBA00022989"/>
    </source>
</evidence>
<organism evidence="8 9">
    <name type="scientific">Clostridium subterminale</name>
    <dbReference type="NCBI Taxonomy" id="1550"/>
    <lineage>
        <taxon>Bacteria</taxon>
        <taxon>Bacillati</taxon>
        <taxon>Bacillota</taxon>
        <taxon>Clostridia</taxon>
        <taxon>Eubacteriales</taxon>
        <taxon>Clostridiaceae</taxon>
        <taxon>Clostridium</taxon>
    </lineage>
</organism>
<evidence type="ECO:0000256" key="1">
    <source>
        <dbReference type="ARBA" id="ARBA00004651"/>
    </source>
</evidence>
<gene>
    <name evidence="8" type="ORF">GCM10008908_28250</name>
</gene>
<dbReference type="PANTHER" id="PTHR43663:SF1">
    <property type="entry name" value="CHROMATE TRANSPORTER"/>
    <property type="match status" value="1"/>
</dbReference>
<dbReference type="PANTHER" id="PTHR43663">
    <property type="entry name" value="CHROMATE TRANSPORT PROTEIN-RELATED"/>
    <property type="match status" value="1"/>
</dbReference>
<reference evidence="8 9" key="1">
    <citation type="journal article" date="2019" name="Int. J. Syst. Evol. Microbiol.">
        <title>The Global Catalogue of Microorganisms (GCM) 10K type strain sequencing project: providing services to taxonomists for standard genome sequencing and annotation.</title>
        <authorList>
            <consortium name="The Broad Institute Genomics Platform"/>
            <consortium name="The Broad Institute Genome Sequencing Center for Infectious Disease"/>
            <person name="Wu L."/>
            <person name="Ma J."/>
        </authorList>
    </citation>
    <scope>NUCLEOTIDE SEQUENCE [LARGE SCALE GENOMIC DNA]</scope>
    <source>
        <strain evidence="8 9">JCM 1417</strain>
    </source>
</reference>
<evidence type="ECO:0000256" key="7">
    <source>
        <dbReference type="SAM" id="Phobius"/>
    </source>
</evidence>
<feature type="transmembrane region" description="Helical" evidence="7">
    <location>
        <begin position="110"/>
        <end position="127"/>
    </location>
</feature>
<feature type="transmembrane region" description="Helical" evidence="7">
    <location>
        <begin position="74"/>
        <end position="98"/>
    </location>
</feature>
<dbReference type="Pfam" id="PF02417">
    <property type="entry name" value="Chromate_transp"/>
    <property type="match status" value="1"/>
</dbReference>
<keyword evidence="3" id="KW-1003">Cell membrane</keyword>
<evidence type="ECO:0000256" key="6">
    <source>
        <dbReference type="ARBA" id="ARBA00023136"/>
    </source>
</evidence>